<evidence type="ECO:0000256" key="5">
    <source>
        <dbReference type="ARBA" id="ARBA00023136"/>
    </source>
</evidence>
<feature type="transmembrane region" description="Helical" evidence="6">
    <location>
        <begin position="51"/>
        <end position="72"/>
    </location>
</feature>
<sequence>MAFTDRIFEILLKAWDKLPALILTVLVGIIIIKLLKFLLHGLMGYSRANKAMKGILLSALDVALWIFLLAALLQQIGLTQIAFALSGSVAIAGIAIASGSSSFVQDLVAGVFLAQDPDFNAGDYVKIDSTEGVVERMDARKVRLRDDKGQLHVYPNSFFDKTAWIVTKRKG</sequence>
<evidence type="ECO:0000256" key="2">
    <source>
        <dbReference type="ARBA" id="ARBA00022475"/>
    </source>
</evidence>
<evidence type="ECO:0000256" key="3">
    <source>
        <dbReference type="ARBA" id="ARBA00022692"/>
    </source>
</evidence>
<dbReference type="Gene3D" id="2.30.30.60">
    <property type="match status" value="1"/>
</dbReference>
<organism evidence="8 9">
    <name type="scientific">Candidatus Berkelbacteria bacterium RIFCSPLOWO2_01_FULL_50_28</name>
    <dbReference type="NCBI Taxonomy" id="1797471"/>
    <lineage>
        <taxon>Bacteria</taxon>
        <taxon>Candidatus Berkelbacteria</taxon>
    </lineage>
</organism>
<accession>A0A1F5EBA5</accession>
<feature type="transmembrane region" description="Helical" evidence="6">
    <location>
        <begin position="78"/>
        <end position="97"/>
    </location>
</feature>
<dbReference type="InterPro" id="IPR023408">
    <property type="entry name" value="MscS_beta-dom_sf"/>
</dbReference>
<dbReference type="SUPFAM" id="SSF50182">
    <property type="entry name" value="Sm-like ribonucleoproteins"/>
    <property type="match status" value="1"/>
</dbReference>
<evidence type="ECO:0000256" key="1">
    <source>
        <dbReference type="ARBA" id="ARBA00004236"/>
    </source>
</evidence>
<comment type="caution">
    <text evidence="8">The sequence shown here is derived from an EMBL/GenBank/DDBJ whole genome shotgun (WGS) entry which is preliminary data.</text>
</comment>
<evidence type="ECO:0000256" key="4">
    <source>
        <dbReference type="ARBA" id="ARBA00022989"/>
    </source>
</evidence>
<proteinExistence type="predicted"/>
<keyword evidence="4 6" id="KW-1133">Transmembrane helix</keyword>
<keyword evidence="3 6" id="KW-0812">Transmembrane</keyword>
<evidence type="ECO:0000259" key="7">
    <source>
        <dbReference type="Pfam" id="PF00924"/>
    </source>
</evidence>
<dbReference type="GO" id="GO:0008381">
    <property type="term" value="F:mechanosensitive monoatomic ion channel activity"/>
    <property type="evidence" value="ECO:0007669"/>
    <property type="project" value="InterPro"/>
</dbReference>
<dbReference type="STRING" id="1797471.A3A71_01380"/>
<gene>
    <name evidence="8" type="ORF">A3A71_01380</name>
</gene>
<feature type="domain" description="Mechanosensitive ion channel MscS" evidence="7">
    <location>
        <begin position="104"/>
        <end position="158"/>
    </location>
</feature>
<dbReference type="EMBL" id="MEZX01000002">
    <property type="protein sequence ID" value="OGD64689.1"/>
    <property type="molecule type" value="Genomic_DNA"/>
</dbReference>
<evidence type="ECO:0000256" key="6">
    <source>
        <dbReference type="SAM" id="Phobius"/>
    </source>
</evidence>
<dbReference type="Proteomes" id="UP000177481">
    <property type="component" value="Unassembled WGS sequence"/>
</dbReference>
<dbReference type="Pfam" id="PF00924">
    <property type="entry name" value="MS_channel_2nd"/>
    <property type="match status" value="1"/>
</dbReference>
<dbReference type="PANTHER" id="PTHR30460">
    <property type="entry name" value="MODERATE CONDUCTANCE MECHANOSENSITIVE CHANNEL YBIO"/>
    <property type="match status" value="1"/>
</dbReference>
<evidence type="ECO:0000313" key="8">
    <source>
        <dbReference type="EMBL" id="OGD64689.1"/>
    </source>
</evidence>
<dbReference type="InterPro" id="IPR045276">
    <property type="entry name" value="YbiO_bact"/>
</dbReference>
<protein>
    <recommendedName>
        <fullName evidence="7">Mechanosensitive ion channel MscS domain-containing protein</fullName>
    </recommendedName>
</protein>
<keyword evidence="2" id="KW-1003">Cell membrane</keyword>
<dbReference type="PANTHER" id="PTHR30460:SF0">
    <property type="entry name" value="MODERATE CONDUCTANCE MECHANOSENSITIVE CHANNEL YBIO"/>
    <property type="match status" value="1"/>
</dbReference>
<feature type="transmembrane region" description="Helical" evidence="6">
    <location>
        <begin position="20"/>
        <end position="39"/>
    </location>
</feature>
<comment type="subcellular location">
    <subcellularLocation>
        <location evidence="1">Cell membrane</location>
    </subcellularLocation>
</comment>
<dbReference type="Gene3D" id="1.10.287.1260">
    <property type="match status" value="1"/>
</dbReference>
<dbReference type="InterPro" id="IPR010920">
    <property type="entry name" value="LSM_dom_sf"/>
</dbReference>
<keyword evidence="5 6" id="KW-0472">Membrane</keyword>
<evidence type="ECO:0000313" key="9">
    <source>
        <dbReference type="Proteomes" id="UP000177481"/>
    </source>
</evidence>
<reference evidence="8 9" key="1">
    <citation type="journal article" date="2016" name="Nat. Commun.">
        <title>Thousands of microbial genomes shed light on interconnected biogeochemical processes in an aquifer system.</title>
        <authorList>
            <person name="Anantharaman K."/>
            <person name="Brown C.T."/>
            <person name="Hug L.A."/>
            <person name="Sharon I."/>
            <person name="Castelle C.J."/>
            <person name="Probst A.J."/>
            <person name="Thomas B.C."/>
            <person name="Singh A."/>
            <person name="Wilkins M.J."/>
            <person name="Karaoz U."/>
            <person name="Brodie E.L."/>
            <person name="Williams K.H."/>
            <person name="Hubbard S.S."/>
            <person name="Banfield J.F."/>
        </authorList>
    </citation>
    <scope>NUCLEOTIDE SEQUENCE [LARGE SCALE GENOMIC DNA]</scope>
</reference>
<dbReference type="InterPro" id="IPR006685">
    <property type="entry name" value="MscS_channel_2nd"/>
</dbReference>
<dbReference type="AlphaFoldDB" id="A0A1F5EBA5"/>
<dbReference type="GO" id="GO:0005886">
    <property type="term" value="C:plasma membrane"/>
    <property type="evidence" value="ECO:0007669"/>
    <property type="project" value="UniProtKB-SubCell"/>
</dbReference>
<name>A0A1F5EBA5_9BACT</name>